<organism evidence="5 6">
    <name type="scientific">Paractinoplanes durhamensis</name>
    <dbReference type="NCBI Taxonomy" id="113563"/>
    <lineage>
        <taxon>Bacteria</taxon>
        <taxon>Bacillati</taxon>
        <taxon>Actinomycetota</taxon>
        <taxon>Actinomycetes</taxon>
        <taxon>Micromonosporales</taxon>
        <taxon>Micromonosporaceae</taxon>
        <taxon>Paractinoplanes</taxon>
    </lineage>
</organism>
<dbReference type="PANTHER" id="PTHR33164:SF43">
    <property type="entry name" value="HTH-TYPE TRANSCRIPTIONAL REPRESSOR YETL"/>
    <property type="match status" value="1"/>
</dbReference>
<dbReference type="Proteomes" id="UP000637628">
    <property type="component" value="Unassembled WGS sequence"/>
</dbReference>
<evidence type="ECO:0000256" key="1">
    <source>
        <dbReference type="ARBA" id="ARBA00023015"/>
    </source>
</evidence>
<evidence type="ECO:0000256" key="2">
    <source>
        <dbReference type="ARBA" id="ARBA00023125"/>
    </source>
</evidence>
<dbReference type="EMBL" id="BOML01000091">
    <property type="protein sequence ID" value="GIE07861.1"/>
    <property type="molecule type" value="Genomic_DNA"/>
</dbReference>
<evidence type="ECO:0000259" key="4">
    <source>
        <dbReference type="PROSITE" id="PS50995"/>
    </source>
</evidence>
<keyword evidence="2" id="KW-0238">DNA-binding</keyword>
<dbReference type="InterPro" id="IPR036388">
    <property type="entry name" value="WH-like_DNA-bd_sf"/>
</dbReference>
<reference evidence="5 6" key="1">
    <citation type="submission" date="2021-01" db="EMBL/GenBank/DDBJ databases">
        <title>Whole genome shotgun sequence of Actinoplanes durhamensis NBRC 14914.</title>
        <authorList>
            <person name="Komaki H."/>
            <person name="Tamura T."/>
        </authorList>
    </citation>
    <scope>NUCLEOTIDE SEQUENCE [LARGE SCALE GENOMIC DNA]</scope>
    <source>
        <strain evidence="5 6">NBRC 14914</strain>
    </source>
</reference>
<dbReference type="PANTHER" id="PTHR33164">
    <property type="entry name" value="TRANSCRIPTIONAL REGULATOR, MARR FAMILY"/>
    <property type="match status" value="1"/>
</dbReference>
<evidence type="ECO:0000313" key="5">
    <source>
        <dbReference type="EMBL" id="GIE07861.1"/>
    </source>
</evidence>
<keyword evidence="6" id="KW-1185">Reference proteome</keyword>
<dbReference type="Pfam" id="PF01047">
    <property type="entry name" value="MarR"/>
    <property type="match status" value="1"/>
</dbReference>
<feature type="domain" description="HTH marR-type" evidence="4">
    <location>
        <begin position="28"/>
        <end position="163"/>
    </location>
</feature>
<gene>
    <name evidence="5" type="ORF">Adu01nite_92110</name>
</gene>
<dbReference type="PROSITE" id="PS50995">
    <property type="entry name" value="HTH_MARR_2"/>
    <property type="match status" value="1"/>
</dbReference>
<protein>
    <recommendedName>
        <fullName evidence="4">HTH marR-type domain-containing protein</fullName>
    </recommendedName>
</protein>
<dbReference type="InterPro" id="IPR000835">
    <property type="entry name" value="HTH_MarR-typ"/>
</dbReference>
<dbReference type="InterPro" id="IPR023187">
    <property type="entry name" value="Tscrpt_reg_MarR-type_CS"/>
</dbReference>
<dbReference type="SUPFAM" id="SSF46785">
    <property type="entry name" value="Winged helix' DNA-binding domain"/>
    <property type="match status" value="1"/>
</dbReference>
<comment type="caution">
    <text evidence="5">The sequence shown here is derived from an EMBL/GenBank/DDBJ whole genome shotgun (WGS) entry which is preliminary data.</text>
</comment>
<accession>A0ABQ3ZDI4</accession>
<dbReference type="InterPro" id="IPR039422">
    <property type="entry name" value="MarR/SlyA-like"/>
</dbReference>
<proteinExistence type="predicted"/>
<keyword evidence="3" id="KW-0804">Transcription</keyword>
<dbReference type="PROSITE" id="PS01117">
    <property type="entry name" value="HTH_MARR_1"/>
    <property type="match status" value="1"/>
</dbReference>
<keyword evidence="1" id="KW-0805">Transcription regulation</keyword>
<evidence type="ECO:0000313" key="6">
    <source>
        <dbReference type="Proteomes" id="UP000637628"/>
    </source>
</evidence>
<dbReference type="InterPro" id="IPR036390">
    <property type="entry name" value="WH_DNA-bd_sf"/>
</dbReference>
<evidence type="ECO:0000256" key="3">
    <source>
        <dbReference type="ARBA" id="ARBA00023163"/>
    </source>
</evidence>
<dbReference type="Gene3D" id="1.10.10.10">
    <property type="entry name" value="Winged helix-like DNA-binding domain superfamily/Winged helix DNA-binding domain"/>
    <property type="match status" value="1"/>
</dbReference>
<dbReference type="SMART" id="SM00347">
    <property type="entry name" value="HTH_MARR"/>
    <property type="match status" value="1"/>
</dbReference>
<name>A0ABQ3ZDI4_9ACTN</name>
<sequence length="174" mass="19003">MAGHYHRSQKNYKTSWRTIVSVTHYEDDARFAAALDRILLLTVMLNDDMNRGLAADGLTPSRTSLLWTLRRIGPCPQKAIAAAMKISPRTVTGLVDGLVATGFVTREPSPADRRAVLVTFTGKGTAAVDSLIEQQREFGRQLFATMPPERLAGLEAGLDDVLATLHALGLRSPF</sequence>